<dbReference type="SUPFAM" id="SSF51735">
    <property type="entry name" value="NAD(P)-binding Rossmann-fold domains"/>
    <property type="match status" value="1"/>
</dbReference>
<keyword evidence="5" id="KW-1185">Reference proteome</keyword>
<organism evidence="4 5">
    <name type="scientific">Sphingomonas astaxanthinifaciens DSM 22298</name>
    <dbReference type="NCBI Taxonomy" id="1123267"/>
    <lineage>
        <taxon>Bacteria</taxon>
        <taxon>Pseudomonadati</taxon>
        <taxon>Pseudomonadota</taxon>
        <taxon>Alphaproteobacteria</taxon>
        <taxon>Sphingomonadales</taxon>
        <taxon>Sphingomonadaceae</taxon>
        <taxon>Sphingomonas</taxon>
    </lineage>
</organism>
<sequence>MSPTFLAVLDEFSRRLFMTKVLGGKTALVTGASRGIGAAIARRLAADGAHVIAHYGRSAAEADAVVAEITAAGGSAKTLQADLATVAGIDSLVTATRDRLAGKPLDILVNNAGVAEYTGFAETDADVLDRQLAVNVRAPFLITTGLHDLIPDGGRIIFTSSIVAKTFFPGISAYAITKGAIDTLTRSLAGELGPRGIRVNAVAPGATDTDMAAWIHSEEGTATVHAMQALKRLARPADIANSVAFLAGPDSDWVTGQVIDTSGGSKL</sequence>
<dbReference type="Proteomes" id="UP001156703">
    <property type="component" value="Unassembled WGS sequence"/>
</dbReference>
<feature type="domain" description="Ketoreductase" evidence="3">
    <location>
        <begin position="25"/>
        <end position="239"/>
    </location>
</feature>
<dbReference type="PRINTS" id="PR00080">
    <property type="entry name" value="SDRFAMILY"/>
</dbReference>
<dbReference type="PANTHER" id="PTHR43639:SF1">
    <property type="entry name" value="SHORT-CHAIN DEHYDROGENASE_REDUCTASE FAMILY PROTEIN"/>
    <property type="match status" value="1"/>
</dbReference>
<dbReference type="EMBL" id="BSOO01000005">
    <property type="protein sequence ID" value="GLR47063.1"/>
    <property type="molecule type" value="Genomic_DNA"/>
</dbReference>
<comment type="similarity">
    <text evidence="1">Belongs to the short-chain dehydrogenases/reductases (SDR) family.</text>
</comment>
<dbReference type="InterPro" id="IPR020904">
    <property type="entry name" value="Sc_DH/Rdtase_CS"/>
</dbReference>
<comment type="caution">
    <text evidence="4">The sequence shown here is derived from an EMBL/GenBank/DDBJ whole genome shotgun (WGS) entry which is preliminary data.</text>
</comment>
<dbReference type="PRINTS" id="PR00081">
    <property type="entry name" value="GDHRDH"/>
</dbReference>
<keyword evidence="2" id="KW-0560">Oxidoreductase</keyword>
<proteinExistence type="inferred from homology"/>
<dbReference type="InterPro" id="IPR036291">
    <property type="entry name" value="NAD(P)-bd_dom_sf"/>
</dbReference>
<dbReference type="PANTHER" id="PTHR43639">
    <property type="entry name" value="OXIDOREDUCTASE, SHORT-CHAIN DEHYDROGENASE/REDUCTASE FAMILY (AFU_ORTHOLOGUE AFUA_5G02870)"/>
    <property type="match status" value="1"/>
</dbReference>
<evidence type="ECO:0000313" key="4">
    <source>
        <dbReference type="EMBL" id="GLR47063.1"/>
    </source>
</evidence>
<dbReference type="Gene3D" id="3.40.50.720">
    <property type="entry name" value="NAD(P)-binding Rossmann-like Domain"/>
    <property type="match status" value="1"/>
</dbReference>
<evidence type="ECO:0000256" key="2">
    <source>
        <dbReference type="ARBA" id="ARBA00023002"/>
    </source>
</evidence>
<name>A0ABQ5Z2U4_9SPHN</name>
<dbReference type="InterPro" id="IPR002347">
    <property type="entry name" value="SDR_fam"/>
</dbReference>
<dbReference type="InterPro" id="IPR057326">
    <property type="entry name" value="KR_dom"/>
</dbReference>
<evidence type="ECO:0000259" key="3">
    <source>
        <dbReference type="SMART" id="SM00822"/>
    </source>
</evidence>
<gene>
    <name evidence="4" type="ORF">GCM10007925_07740</name>
</gene>
<dbReference type="SMART" id="SM00822">
    <property type="entry name" value="PKS_KR"/>
    <property type="match status" value="1"/>
</dbReference>
<accession>A0ABQ5Z2U4</accession>
<dbReference type="PROSITE" id="PS00061">
    <property type="entry name" value="ADH_SHORT"/>
    <property type="match status" value="1"/>
</dbReference>
<dbReference type="Pfam" id="PF13561">
    <property type="entry name" value="adh_short_C2"/>
    <property type="match status" value="1"/>
</dbReference>
<protein>
    <submittedName>
        <fullName evidence="4">Short-chain dehydrogenase</fullName>
    </submittedName>
</protein>
<reference evidence="5" key="1">
    <citation type="journal article" date="2019" name="Int. J. Syst. Evol. Microbiol.">
        <title>The Global Catalogue of Microorganisms (GCM) 10K type strain sequencing project: providing services to taxonomists for standard genome sequencing and annotation.</title>
        <authorList>
            <consortium name="The Broad Institute Genomics Platform"/>
            <consortium name="The Broad Institute Genome Sequencing Center for Infectious Disease"/>
            <person name="Wu L."/>
            <person name="Ma J."/>
        </authorList>
    </citation>
    <scope>NUCLEOTIDE SEQUENCE [LARGE SCALE GENOMIC DNA]</scope>
    <source>
        <strain evidence="5">NBRC 102146</strain>
    </source>
</reference>
<evidence type="ECO:0000256" key="1">
    <source>
        <dbReference type="ARBA" id="ARBA00006484"/>
    </source>
</evidence>
<evidence type="ECO:0000313" key="5">
    <source>
        <dbReference type="Proteomes" id="UP001156703"/>
    </source>
</evidence>